<dbReference type="Proteomes" id="UP001178461">
    <property type="component" value="Chromosome 9"/>
</dbReference>
<reference evidence="1" key="1">
    <citation type="submission" date="2022-12" db="EMBL/GenBank/DDBJ databases">
        <authorList>
            <person name="Alioto T."/>
            <person name="Alioto T."/>
            <person name="Gomez Garrido J."/>
        </authorList>
    </citation>
    <scope>NUCLEOTIDE SEQUENCE</scope>
</reference>
<organism evidence="1 2">
    <name type="scientific">Podarcis lilfordi</name>
    <name type="common">Lilford's wall lizard</name>
    <dbReference type="NCBI Taxonomy" id="74358"/>
    <lineage>
        <taxon>Eukaryota</taxon>
        <taxon>Metazoa</taxon>
        <taxon>Chordata</taxon>
        <taxon>Craniata</taxon>
        <taxon>Vertebrata</taxon>
        <taxon>Euteleostomi</taxon>
        <taxon>Lepidosauria</taxon>
        <taxon>Squamata</taxon>
        <taxon>Bifurcata</taxon>
        <taxon>Unidentata</taxon>
        <taxon>Episquamata</taxon>
        <taxon>Laterata</taxon>
        <taxon>Lacertibaenia</taxon>
        <taxon>Lacertidae</taxon>
        <taxon>Podarcis</taxon>
    </lineage>
</organism>
<name>A0AA35KV41_9SAUR</name>
<dbReference type="EMBL" id="OX395134">
    <property type="protein sequence ID" value="CAI5784049.1"/>
    <property type="molecule type" value="Genomic_DNA"/>
</dbReference>
<evidence type="ECO:0000313" key="1">
    <source>
        <dbReference type="EMBL" id="CAI5784049.1"/>
    </source>
</evidence>
<keyword evidence="2" id="KW-1185">Reference proteome</keyword>
<dbReference type="AlphaFoldDB" id="A0AA35KV41"/>
<evidence type="ECO:0000313" key="2">
    <source>
        <dbReference type="Proteomes" id="UP001178461"/>
    </source>
</evidence>
<gene>
    <name evidence="1" type="ORF">PODLI_1B038082</name>
</gene>
<protein>
    <submittedName>
        <fullName evidence="1">Uncharacterized protein</fullName>
    </submittedName>
</protein>
<proteinExistence type="predicted"/>
<sequence length="79" mass="8653">MSSWRGQEGSSARKSGERLSAVKVNGNNFSNVPGTITCRKSAGRGLHYQLHCEESRLVGHSPSVLQRIQPWLQYPSGAN</sequence>
<accession>A0AA35KV41</accession>